<evidence type="ECO:0000256" key="2">
    <source>
        <dbReference type="ARBA" id="ARBA00022980"/>
    </source>
</evidence>
<reference evidence="9" key="1">
    <citation type="submission" date="2019-11" db="EMBL/GenBank/DDBJ databases">
        <title>The Chloroplast Genome of the Green Alga Aphanochaete confervicola.</title>
        <authorList>
            <person name="Liu B."/>
        </authorList>
    </citation>
    <scope>NUCLEOTIDE SEQUENCE</scope>
</reference>
<geneLocation type="chloroplast" evidence="9"/>
<dbReference type="Gene3D" id="3.30.1140.32">
    <property type="entry name" value="Ribosomal protein S3, C-terminal domain"/>
    <property type="match status" value="1"/>
</dbReference>
<comment type="similarity">
    <text evidence="1 5 6">Belongs to the universal ribosomal protein uS3 family.</text>
</comment>
<dbReference type="PROSITE" id="PS00548">
    <property type="entry name" value="RIBOSOMAL_S3"/>
    <property type="match status" value="1"/>
</dbReference>
<accession>A0A6H1XE52</accession>
<dbReference type="EMBL" id="MN659373">
    <property type="protein sequence ID" value="QJA13889.1"/>
    <property type="molecule type" value="Genomic_DNA"/>
</dbReference>
<dbReference type="InterPro" id="IPR005704">
    <property type="entry name" value="Ribosomal_uS3_bac-typ"/>
</dbReference>
<dbReference type="Gene3D" id="3.30.300.20">
    <property type="match status" value="1"/>
</dbReference>
<evidence type="ECO:0000256" key="4">
    <source>
        <dbReference type="ARBA" id="ARBA00035154"/>
    </source>
</evidence>
<dbReference type="InterPro" id="IPR036419">
    <property type="entry name" value="Ribosomal_S3_C_sf"/>
</dbReference>
<dbReference type="SUPFAM" id="SSF54814">
    <property type="entry name" value="Prokaryotic type KH domain (KH-domain type II)"/>
    <property type="match status" value="1"/>
</dbReference>
<dbReference type="GO" id="GO:0003723">
    <property type="term" value="F:RNA binding"/>
    <property type="evidence" value="ECO:0007669"/>
    <property type="project" value="InterPro"/>
</dbReference>
<evidence type="ECO:0000256" key="6">
    <source>
        <dbReference type="RuleBase" id="RU003624"/>
    </source>
</evidence>
<dbReference type="GO" id="GO:0009507">
    <property type="term" value="C:chloroplast"/>
    <property type="evidence" value="ECO:0007669"/>
    <property type="project" value="UniProtKB-SubCell"/>
</dbReference>
<evidence type="ECO:0000256" key="3">
    <source>
        <dbReference type="ARBA" id="ARBA00023274"/>
    </source>
</evidence>
<dbReference type="InterPro" id="IPR018280">
    <property type="entry name" value="Ribosomal_uS3_CS"/>
</dbReference>
<dbReference type="GO" id="GO:0022627">
    <property type="term" value="C:cytosolic small ribosomal subunit"/>
    <property type="evidence" value="ECO:0007669"/>
    <property type="project" value="TreeGrafter"/>
</dbReference>
<dbReference type="NCBIfam" id="TIGR01009">
    <property type="entry name" value="rpsC_bact"/>
    <property type="match status" value="1"/>
</dbReference>
<dbReference type="InterPro" id="IPR015946">
    <property type="entry name" value="KH_dom-like_a/b"/>
</dbReference>
<proteinExistence type="inferred from homology"/>
<dbReference type="GeneID" id="54626712"/>
<dbReference type="HAMAP" id="MF_01309_B">
    <property type="entry name" value="Ribosomal_uS3_B"/>
    <property type="match status" value="1"/>
</dbReference>
<protein>
    <recommendedName>
        <fullName evidence="4 5">Small ribosomal subunit protein uS3c</fullName>
    </recommendedName>
</protein>
<dbReference type="InterPro" id="IPR009019">
    <property type="entry name" value="KH_sf_prok-type"/>
</dbReference>
<feature type="domain" description="Small ribosomal subunit protein uS3 C-terminal" evidence="8">
    <location>
        <begin position="1019"/>
        <end position="1102"/>
    </location>
</feature>
<comment type="subunit">
    <text evidence="5 7">Part of the 30S ribosomal subunit.</text>
</comment>
<dbReference type="PANTHER" id="PTHR11760:SF19">
    <property type="entry name" value="SMALL RIBOSOMAL SUBUNIT PROTEIN US3C"/>
    <property type="match status" value="1"/>
</dbReference>
<sequence>MGQKIHPYGYRVGITQPHSARWFANTYQYPQYVFEDFLLRQSLIKVLPVENLPRQRAEDTSETKLVRVKIERFIRNTIKIKLYVTSPQSVSSLFEVDSAQKNRKELLNARSDNRATVSKGDSKKDSLPQDRNLLLVNILKKSLNKKTTKLHILKLQNIVYKMELLKNIIETNESFVSPESASISKSDTKIALKFNTDETAKGIDSSTINYNLSYYSNFKNLIYGIKFCVNKLESNSSKSELRLNSIKRIKLKFQLLLLKKQLCISLVNQYQIYNEFEKRKLLTIETDQNQTQEFEFKTDSRFLKLSQFSFYWKNRVLQITKICNAIYIKLKLKLENLQSQLEANQENIMSKLPILVDIVKLQYILTNTKFKKENSNSFLLITLTQILTKIKYKLFSTNKKNSFEKKELELVTNLTSELNNLFIVKHKILKIVVNFNFSDEVLKSQLVKTKSYILAFCFVKSKLIKLTSKLTNLDFKHLDFVISNSILSLNLLEQRVKKNQSMLKNLLFIKIKRIQKCAADIEENILQTKTLAILENVDGINDIIKMSQLYRKFIELNKPSFDLFFRTNGLTQYYNILRNKTMNTYQIQCRKVILVTIKNENLISNKSNLLAILKDYPLHKYSKTKGFYKFCKVLLNQRRKIKQILEFKIKSLLVKISEKLKNTQSLEHTIRSYNENLNLNNLYIKQLENWLTLLKTFISRNSFSTQELSVVLNAQSSVSTSVLLRSRITKIDRYLYKLIPLKTNNSLGKIERTLIYVNFNILKQKLLYELLQIQRSSLFSSTTNSFIIKNKDILSKANWTILNKILPIVKNRIIQLQTFLSTISPDSDIDIKQPLISPSIPLQTNLQKLLKTNYEKSFVVLQTRRKVFNNFIHRLGGRQKSQHNLNTQNEWSNLMEQSLTGNSDYFNFSNDKNRLNNNSIDSIQQKILSRKPVKTLSTRKQKFLVKKTLKKKMKKFLIEMALKNNYNHIFALKNIYNVKTLSKLCENLTNIQTLPKVSVIEFVKISQPKQYAVCLANFIVENLEKRFSFRSTMKKAAEQAMSTPNVKGIKIQVSGRLNGAEIARTEWLRDGRVPLQTLRANIDYSYKTAKTIYGVLGVKVWIFKNTTANFNE</sequence>
<evidence type="ECO:0000259" key="8">
    <source>
        <dbReference type="Pfam" id="PF00189"/>
    </source>
</evidence>
<evidence type="ECO:0000256" key="5">
    <source>
        <dbReference type="HAMAP-Rule" id="MF_01309"/>
    </source>
</evidence>
<keyword evidence="3 5" id="KW-0687">Ribonucleoprotein</keyword>
<dbReference type="Pfam" id="PF00189">
    <property type="entry name" value="Ribosomal_S3_C"/>
    <property type="match status" value="1"/>
</dbReference>
<keyword evidence="7 9" id="KW-0934">Plastid</keyword>
<dbReference type="AlphaFoldDB" id="A0A6H1XE52"/>
<dbReference type="RefSeq" id="YP_009774620.1">
    <property type="nucleotide sequence ID" value="NC_047441.1"/>
</dbReference>
<comment type="subcellular location">
    <subcellularLocation>
        <location evidence="5 7">Plastid</location>
        <location evidence="5 7">Chloroplast</location>
    </subcellularLocation>
</comment>
<keyword evidence="2 5" id="KW-0689">Ribosomal protein</keyword>
<dbReference type="InterPro" id="IPR001351">
    <property type="entry name" value="Ribosomal_uS3_C"/>
</dbReference>
<dbReference type="PANTHER" id="PTHR11760">
    <property type="entry name" value="30S/40S RIBOSOMAL PROTEIN S3"/>
    <property type="match status" value="1"/>
</dbReference>
<evidence type="ECO:0000256" key="1">
    <source>
        <dbReference type="ARBA" id="ARBA00010761"/>
    </source>
</evidence>
<dbReference type="InterPro" id="IPR057258">
    <property type="entry name" value="Ribosomal_uS3"/>
</dbReference>
<evidence type="ECO:0000256" key="7">
    <source>
        <dbReference type="RuleBase" id="RU003626"/>
    </source>
</evidence>
<dbReference type="GO" id="GO:0006412">
    <property type="term" value="P:translation"/>
    <property type="evidence" value="ECO:0007669"/>
    <property type="project" value="UniProtKB-UniRule"/>
</dbReference>
<dbReference type="GO" id="GO:0003735">
    <property type="term" value="F:structural constituent of ribosome"/>
    <property type="evidence" value="ECO:0007669"/>
    <property type="project" value="InterPro"/>
</dbReference>
<organism evidence="9">
    <name type="scientific">Aphanochaete confervicola</name>
    <dbReference type="NCBI Taxonomy" id="764104"/>
    <lineage>
        <taxon>Eukaryota</taxon>
        <taxon>Viridiplantae</taxon>
        <taxon>Chlorophyta</taxon>
        <taxon>core chlorophytes</taxon>
        <taxon>Chlorophyceae</taxon>
        <taxon>OCC clade</taxon>
        <taxon>Chaetophorales</taxon>
        <taxon>Aphanochaetaceae</taxon>
        <taxon>Aphanochaete</taxon>
    </lineage>
</organism>
<evidence type="ECO:0000313" key="9">
    <source>
        <dbReference type="EMBL" id="QJA13889.1"/>
    </source>
</evidence>
<name>A0A6H1XE52_9CHLO</name>
<keyword evidence="7 9" id="KW-0150">Chloroplast</keyword>
<dbReference type="SUPFAM" id="SSF54821">
    <property type="entry name" value="Ribosomal protein S3 C-terminal domain"/>
    <property type="match status" value="1"/>
</dbReference>
<gene>
    <name evidence="5 9" type="primary">rps3</name>
</gene>